<feature type="compositionally biased region" description="Polar residues" evidence="1">
    <location>
        <begin position="1"/>
        <end position="11"/>
    </location>
</feature>
<organism evidence="3">
    <name type="scientific">hydrothermal vent metagenome</name>
    <dbReference type="NCBI Taxonomy" id="652676"/>
    <lineage>
        <taxon>unclassified sequences</taxon>
        <taxon>metagenomes</taxon>
        <taxon>ecological metagenomes</taxon>
    </lineage>
</organism>
<dbReference type="AlphaFoldDB" id="A0A3B0WTS6"/>
<dbReference type="EMBL" id="UOFF01000142">
    <property type="protein sequence ID" value="VAW55930.1"/>
    <property type="molecule type" value="Genomic_DNA"/>
</dbReference>
<accession>A0A3B0WTS6</accession>
<feature type="non-terminal residue" evidence="3">
    <location>
        <position position="1"/>
    </location>
</feature>
<gene>
    <name evidence="3" type="ORF">MNBD_GAMMA07-2538</name>
</gene>
<dbReference type="PANTHER" id="PTHR42828:SF3">
    <property type="entry name" value="THREONYLCARBAMOYL-AMP SYNTHASE"/>
    <property type="match status" value="1"/>
</dbReference>
<evidence type="ECO:0000259" key="2">
    <source>
        <dbReference type="PROSITE" id="PS51163"/>
    </source>
</evidence>
<feature type="region of interest" description="Disordered" evidence="1">
    <location>
        <begin position="1"/>
        <end position="22"/>
    </location>
</feature>
<evidence type="ECO:0000256" key="1">
    <source>
        <dbReference type="SAM" id="MobiDB-lite"/>
    </source>
</evidence>
<feature type="domain" description="YrdC-like" evidence="2">
    <location>
        <begin position="1"/>
        <end position="66"/>
    </location>
</feature>
<proteinExistence type="predicted"/>
<evidence type="ECO:0000313" key="3">
    <source>
        <dbReference type="EMBL" id="VAW55930.1"/>
    </source>
</evidence>
<dbReference type="InterPro" id="IPR052532">
    <property type="entry name" value="SUA5_domain"/>
</dbReference>
<dbReference type="PANTHER" id="PTHR42828">
    <property type="entry name" value="DHBP SYNTHASE RIBB-LIKE ALPHA/BETA DOMAIN-CONTAINING PROTEIN"/>
    <property type="match status" value="1"/>
</dbReference>
<dbReference type="Gene3D" id="3.90.870.10">
    <property type="entry name" value="DHBP synthase"/>
    <property type="match status" value="1"/>
</dbReference>
<dbReference type="Pfam" id="PF01300">
    <property type="entry name" value="Sua5_yciO_yrdC"/>
    <property type="match status" value="1"/>
</dbReference>
<name>A0A3B0WTS6_9ZZZZ</name>
<dbReference type="SUPFAM" id="SSF55821">
    <property type="entry name" value="YrdC/RibB"/>
    <property type="match status" value="1"/>
</dbReference>
<dbReference type="InterPro" id="IPR006070">
    <property type="entry name" value="Sua5-like_dom"/>
</dbReference>
<protein>
    <submittedName>
        <fullName evidence="3">Hypothetical YciO protein, TsaC/YrdC paralog</fullName>
    </submittedName>
</protein>
<sequence length="72" mass="7742">TLGQPIMSSTLILPDNSLPETDPNEIRDKLEYQVDLIIDGGVCGAEPTTVINMVESPPQVVRQGKGVDHGLE</sequence>
<dbReference type="InterPro" id="IPR017945">
    <property type="entry name" value="DHBP_synth_RibB-like_a/b_dom"/>
</dbReference>
<dbReference type="GO" id="GO:0003725">
    <property type="term" value="F:double-stranded RNA binding"/>
    <property type="evidence" value="ECO:0007669"/>
    <property type="project" value="InterPro"/>
</dbReference>
<reference evidence="3" key="1">
    <citation type="submission" date="2018-06" db="EMBL/GenBank/DDBJ databases">
        <authorList>
            <person name="Zhirakovskaya E."/>
        </authorList>
    </citation>
    <scope>NUCLEOTIDE SEQUENCE</scope>
</reference>
<dbReference type="PROSITE" id="PS51163">
    <property type="entry name" value="YRDC"/>
    <property type="match status" value="1"/>
</dbReference>